<dbReference type="RefSeq" id="WP_047790938.1">
    <property type="nucleotide sequence ID" value="NZ_CP011856.1"/>
</dbReference>
<feature type="chain" id="PRO_5005204253" description="Lipoprotein" evidence="1">
    <location>
        <begin position="24"/>
        <end position="216"/>
    </location>
</feature>
<evidence type="ECO:0008006" key="4">
    <source>
        <dbReference type="Google" id="ProtNLM"/>
    </source>
</evidence>
<evidence type="ECO:0000313" key="2">
    <source>
        <dbReference type="EMBL" id="AKM53654.1"/>
    </source>
</evidence>
<proteinExistence type="predicted"/>
<reference evidence="3" key="2">
    <citation type="submission" date="2015-06" db="EMBL/GenBank/DDBJ databases">
        <title>Complete genome sequence of Spiroplasma eriocheiris TDA-040725-5 (DSM 21848).</title>
        <authorList>
            <person name="Lo W.-S."/>
            <person name="Kuo C.-H."/>
        </authorList>
    </citation>
    <scope>NUCLEOTIDE SEQUENCE [LARGE SCALE GENOMIC DNA]</scope>
    <source>
        <strain evidence="3">TDA-040725-5</strain>
    </source>
</reference>
<feature type="signal peptide" evidence="1">
    <location>
        <begin position="1"/>
        <end position="23"/>
    </location>
</feature>
<sequence length="216" mass="24391">MKKILCSLLSLTLVTLPSLSVIACGNKLSYHRLAKDLTEWDLSYDKGIFNNSLTQATVNKYSDAILAQTFFLFNPQQVLEECYGSASADPTSDYCYLPLVTFTKDVLYQYELKTASDLQDSLVYVNDNNRPDQTKSFQKMDNDLSFQYQVDKNSLKAGDDPANPQWVHIADNEQNTPGSFSLRINFNIKISARDNNPDGYQKSKQGTIVMIYSFGL</sequence>
<dbReference type="PATRIC" id="fig|743698.3.peg.51"/>
<keyword evidence="1" id="KW-0732">Signal</keyword>
<evidence type="ECO:0000256" key="1">
    <source>
        <dbReference type="SAM" id="SignalP"/>
    </source>
</evidence>
<dbReference type="AlphaFoldDB" id="A0A0H3XK00"/>
<dbReference type="PROSITE" id="PS51257">
    <property type="entry name" value="PROKAR_LIPOPROTEIN"/>
    <property type="match status" value="1"/>
</dbReference>
<name>A0A0H3XK00_9MOLU</name>
<evidence type="ECO:0000313" key="3">
    <source>
        <dbReference type="Proteomes" id="UP000035661"/>
    </source>
</evidence>
<dbReference type="KEGG" id="seri:SERIO_v1c00500"/>
<dbReference type="Proteomes" id="UP000035661">
    <property type="component" value="Chromosome"/>
</dbReference>
<accession>A0A0H3XK00</accession>
<reference evidence="2 3" key="1">
    <citation type="journal article" date="2015" name="Genome Biol. Evol.">
        <title>Found and Lost: The Fates of Horizontally Acquired Genes in Arthropod-Symbiotic Spiroplasma.</title>
        <authorList>
            <person name="Lo W.S."/>
            <person name="Gasparich G.E."/>
            <person name="Kuo C.H."/>
        </authorList>
    </citation>
    <scope>NUCLEOTIDE SEQUENCE [LARGE SCALE GENOMIC DNA]</scope>
    <source>
        <strain evidence="3">TDA-040725-5</strain>
    </source>
</reference>
<organism evidence="2 3">
    <name type="scientific">Spiroplasma eriocheiris</name>
    <dbReference type="NCBI Taxonomy" id="315358"/>
    <lineage>
        <taxon>Bacteria</taxon>
        <taxon>Bacillati</taxon>
        <taxon>Mycoplasmatota</taxon>
        <taxon>Mollicutes</taxon>
        <taxon>Entomoplasmatales</taxon>
        <taxon>Spiroplasmataceae</taxon>
        <taxon>Spiroplasma</taxon>
    </lineage>
</organism>
<protein>
    <recommendedName>
        <fullName evidence="4">Lipoprotein</fullName>
    </recommendedName>
</protein>
<dbReference type="STRING" id="315358.SERIO_v1c00500"/>
<keyword evidence="3" id="KW-1185">Reference proteome</keyword>
<dbReference type="EMBL" id="CP011856">
    <property type="protein sequence ID" value="AKM53654.1"/>
    <property type="molecule type" value="Genomic_DNA"/>
</dbReference>
<gene>
    <name evidence="2" type="ORF">SERIO_v1c00500</name>
</gene>